<dbReference type="GO" id="GO:0110155">
    <property type="term" value="P:NAD-cap decapping"/>
    <property type="evidence" value="ECO:0007669"/>
    <property type="project" value="TreeGrafter"/>
</dbReference>
<dbReference type="OrthoDB" id="5778007at2759"/>
<dbReference type="AlphaFoldDB" id="E3LNA4"/>
<keyword evidence="1" id="KW-0540">Nuclease</keyword>
<evidence type="ECO:0000256" key="1">
    <source>
        <dbReference type="RuleBase" id="RU367113"/>
    </source>
</evidence>
<comment type="similarity">
    <text evidence="1">Belongs to the DXO/Dom3Z family.</text>
</comment>
<dbReference type="GO" id="GO:0005634">
    <property type="term" value="C:nucleus"/>
    <property type="evidence" value="ECO:0007669"/>
    <property type="project" value="UniProtKB-SubCell"/>
</dbReference>
<dbReference type="GO" id="GO:0005829">
    <property type="term" value="C:cytosol"/>
    <property type="evidence" value="ECO:0007669"/>
    <property type="project" value="TreeGrafter"/>
</dbReference>
<keyword evidence="3" id="KW-1185">Reference proteome</keyword>
<reference evidence="2" key="1">
    <citation type="submission" date="2007-07" db="EMBL/GenBank/DDBJ databases">
        <title>PCAP assembly of the Caenorhabditis remanei genome.</title>
        <authorList>
            <consortium name="The Caenorhabditis remanei Sequencing Consortium"/>
            <person name="Wilson R.K."/>
        </authorList>
    </citation>
    <scope>NUCLEOTIDE SEQUENCE [LARGE SCALE GENOMIC DNA]</scope>
    <source>
        <strain evidence="2">PB4641</strain>
    </source>
</reference>
<dbReference type="PANTHER" id="PTHR12395">
    <property type="entry name" value="DOM-3 RELATED"/>
    <property type="match status" value="1"/>
</dbReference>
<dbReference type="PANTHER" id="PTHR12395:SF12">
    <property type="entry name" value="DECAPPING NUCLEASE"/>
    <property type="match status" value="1"/>
</dbReference>
<dbReference type="OMA" id="NQKPDFV"/>
<dbReference type="GO" id="GO:0000166">
    <property type="term" value="F:nucleotide binding"/>
    <property type="evidence" value="ECO:0007669"/>
    <property type="project" value="UniProtKB-KW"/>
</dbReference>
<accession>E3LNA4</accession>
<protein>
    <recommendedName>
        <fullName evidence="1">Decapping nuclease</fullName>
        <ecNumber evidence="1">3.6.1.-</ecNumber>
    </recommendedName>
</protein>
<sequence>MDTKIRIENVDYYLRDANLNATPVSDCGIYPKELNGYTEYLEHSIRKLPLCKLNIKLPILKSKELKMESLIDYINQKGWVGGVVPDFVTTKDLLKSVASLETHLIHVCRVGGVFFVLKVDKEDPVKSSHKVIFNHFMTKKSGNDVVMNDGSAYKGVFNATILNGEKKMFNILYSGEVDAVKRTPNGNLRHYEMDVTYGGPENDFFWIENSCRLFWKSFFGGSPTLIIGSRTGETAYKKSRFLTYPKHSVYEVSKYRIVLSSCSNLISKPSFKCFFQIKQIIRDEMPSEVSFPDRRPLWTVSDGKKNLHNFLQLVKTNVKKSGDCYVFSRVPGSLKWNFKRDDVAIAEFRDLIRKNIPSI</sequence>
<dbReference type="HOGENOM" id="CLU_046467_0_0_1"/>
<dbReference type="Proteomes" id="UP000008281">
    <property type="component" value="Unassembled WGS sequence"/>
</dbReference>
<dbReference type="EMBL" id="DS268411">
    <property type="protein sequence ID" value="EFP03008.1"/>
    <property type="molecule type" value="Genomic_DNA"/>
</dbReference>
<dbReference type="GO" id="GO:0003723">
    <property type="term" value="F:RNA binding"/>
    <property type="evidence" value="ECO:0007669"/>
    <property type="project" value="UniProtKB-KW"/>
</dbReference>
<dbReference type="InterPro" id="IPR039039">
    <property type="entry name" value="RAI1-like_fam"/>
</dbReference>
<dbReference type="EC" id="3.6.1.-" evidence="1"/>
<keyword evidence="1" id="KW-0479">Metal-binding</keyword>
<dbReference type="GO" id="GO:0000956">
    <property type="term" value="P:nuclear-transcribed mRNA catabolic process"/>
    <property type="evidence" value="ECO:0007669"/>
    <property type="project" value="TreeGrafter"/>
</dbReference>
<organism evidence="3">
    <name type="scientific">Caenorhabditis remanei</name>
    <name type="common">Caenorhabditis vulgaris</name>
    <dbReference type="NCBI Taxonomy" id="31234"/>
    <lineage>
        <taxon>Eukaryota</taxon>
        <taxon>Metazoa</taxon>
        <taxon>Ecdysozoa</taxon>
        <taxon>Nematoda</taxon>
        <taxon>Chromadorea</taxon>
        <taxon>Rhabditida</taxon>
        <taxon>Rhabditina</taxon>
        <taxon>Rhabditomorpha</taxon>
        <taxon>Rhabditoidea</taxon>
        <taxon>Rhabditidae</taxon>
        <taxon>Peloderinae</taxon>
        <taxon>Caenorhabditis</taxon>
    </lineage>
</organism>
<dbReference type="eggNOG" id="KOG1216">
    <property type="taxonomic scope" value="Eukaryota"/>
</dbReference>
<comment type="cofactor">
    <cofactor evidence="1">
        <name>a divalent metal cation</name>
        <dbReference type="ChEBI" id="CHEBI:60240"/>
    </cofactor>
</comment>
<dbReference type="InParanoid" id="E3LNA4"/>
<keyword evidence="1" id="KW-0694">RNA-binding</keyword>
<keyword evidence="1" id="KW-0547">Nucleotide-binding</keyword>
<keyword evidence="1" id="KW-0539">Nucleus</keyword>
<dbReference type="GO" id="GO:0004518">
    <property type="term" value="F:nuclease activity"/>
    <property type="evidence" value="ECO:0007669"/>
    <property type="project" value="UniProtKB-KW"/>
</dbReference>
<dbReference type="STRING" id="31234.E3LNA4"/>
<proteinExistence type="inferred from homology"/>
<comment type="subcellular location">
    <subcellularLocation>
        <location evidence="1">Nucleus</location>
    </subcellularLocation>
</comment>
<dbReference type="GO" id="GO:0046872">
    <property type="term" value="F:metal ion binding"/>
    <property type="evidence" value="ECO:0007669"/>
    <property type="project" value="UniProtKB-KW"/>
</dbReference>
<dbReference type="GO" id="GO:0034353">
    <property type="term" value="F:mRNA 5'-diphosphatase activity"/>
    <property type="evidence" value="ECO:0007669"/>
    <property type="project" value="TreeGrafter"/>
</dbReference>
<comment type="function">
    <text evidence="1">Decapping enzyme for NAD-capped RNAs: specifically hydrolyzes the nicotinamide adenine dinucleotide (NAD) cap from a subset of RNAs by removing the entire NAD moiety from the 5'-end of an NAD-capped RNA.</text>
</comment>
<evidence type="ECO:0000313" key="3">
    <source>
        <dbReference type="Proteomes" id="UP000008281"/>
    </source>
</evidence>
<gene>
    <name evidence="2" type="ORF">CRE_28619</name>
</gene>
<evidence type="ECO:0000313" key="2">
    <source>
        <dbReference type="EMBL" id="EFP03008.1"/>
    </source>
</evidence>
<name>E3LNA4_CAERE</name>
<keyword evidence="1" id="KW-0378">Hydrolase</keyword>